<sequence>MDFVTPAVLKAIFSGRLGSRGLTVMHFKESSEMETLEDGSTNANYSSDLSATAALPTASIRCTNYEDILDAIHGLSALGQEVWYDHMRKLCAPVVRVVDPLLNTRRQTFRPVMDTSWVAAALACAARARKTSHVEQAGLLTASVHWDETTDSVWDRGAPVPSRRPSLPRRPPVCPWWRSPSLA</sequence>
<evidence type="ECO:0000313" key="2">
    <source>
        <dbReference type="Proteomes" id="UP000429523"/>
    </source>
</evidence>
<protein>
    <submittedName>
        <fullName evidence="1">Uncharacterized protein</fullName>
    </submittedName>
</protein>
<proteinExistence type="predicted"/>
<name>A0A6A3DHC4_9STRA</name>
<organism evidence="1 2">
    <name type="scientific">Phytophthora fragariae</name>
    <dbReference type="NCBI Taxonomy" id="53985"/>
    <lineage>
        <taxon>Eukaryota</taxon>
        <taxon>Sar</taxon>
        <taxon>Stramenopiles</taxon>
        <taxon>Oomycota</taxon>
        <taxon>Peronosporomycetes</taxon>
        <taxon>Peronosporales</taxon>
        <taxon>Peronosporaceae</taxon>
        <taxon>Phytophthora</taxon>
    </lineage>
</organism>
<dbReference type="EMBL" id="QXGF01003541">
    <property type="protein sequence ID" value="KAE8921334.1"/>
    <property type="molecule type" value="Genomic_DNA"/>
</dbReference>
<comment type="caution">
    <text evidence="1">The sequence shown here is derived from an EMBL/GenBank/DDBJ whole genome shotgun (WGS) entry which is preliminary data.</text>
</comment>
<reference evidence="1 2" key="1">
    <citation type="submission" date="2018-08" db="EMBL/GenBank/DDBJ databases">
        <title>Genomic investigation of the strawberry pathogen Phytophthora fragariae indicates pathogenicity is determined by transcriptional variation in three key races.</title>
        <authorList>
            <person name="Adams T.M."/>
            <person name="Armitage A.D."/>
            <person name="Sobczyk M.K."/>
            <person name="Bates H.J."/>
            <person name="Dunwell J.M."/>
            <person name="Nellist C.F."/>
            <person name="Harrison R.J."/>
        </authorList>
    </citation>
    <scope>NUCLEOTIDE SEQUENCE [LARGE SCALE GENOMIC DNA]</scope>
    <source>
        <strain evidence="1 2">NOV-9</strain>
    </source>
</reference>
<accession>A0A6A3DHC4</accession>
<dbReference type="AlphaFoldDB" id="A0A6A3DHC4"/>
<gene>
    <name evidence="1" type="ORF">PF009_g28383</name>
</gene>
<evidence type="ECO:0000313" key="1">
    <source>
        <dbReference type="EMBL" id="KAE8921334.1"/>
    </source>
</evidence>
<dbReference type="Proteomes" id="UP000429523">
    <property type="component" value="Unassembled WGS sequence"/>
</dbReference>